<evidence type="ECO:0000256" key="1">
    <source>
        <dbReference type="SAM" id="MobiDB-lite"/>
    </source>
</evidence>
<feature type="compositionally biased region" description="Low complexity" evidence="1">
    <location>
        <begin position="147"/>
        <end position="175"/>
    </location>
</feature>
<feature type="compositionally biased region" description="Pro residues" evidence="1">
    <location>
        <begin position="390"/>
        <end position="417"/>
    </location>
</feature>
<feature type="compositionally biased region" description="Polar residues" evidence="1">
    <location>
        <begin position="343"/>
        <end position="354"/>
    </location>
</feature>
<gene>
    <name evidence="3" type="ORF">N0V84_011460</name>
</gene>
<evidence type="ECO:0000256" key="2">
    <source>
        <dbReference type="SAM" id="Phobius"/>
    </source>
</evidence>
<feature type="region of interest" description="Disordered" evidence="1">
    <location>
        <begin position="236"/>
        <end position="493"/>
    </location>
</feature>
<dbReference type="OrthoDB" id="5244978at2759"/>
<reference evidence="3" key="1">
    <citation type="submission" date="2022-10" db="EMBL/GenBank/DDBJ databases">
        <title>Tapping the CABI collections for fungal endophytes: first genome assemblies for Collariella, Neodidymelliopsis, Ascochyta clinopodiicola, Didymella pomorum, Didymosphaeria variabile, Neocosmospora piperis and Neocucurbitaria cava.</title>
        <authorList>
            <person name="Hill R."/>
        </authorList>
    </citation>
    <scope>NUCLEOTIDE SEQUENCE</scope>
    <source>
        <strain evidence="3">IMI 366586</strain>
    </source>
</reference>
<organism evidence="3 4">
    <name type="scientific">Fusarium piperis</name>
    <dbReference type="NCBI Taxonomy" id="1435070"/>
    <lineage>
        <taxon>Eukaryota</taxon>
        <taxon>Fungi</taxon>
        <taxon>Dikarya</taxon>
        <taxon>Ascomycota</taxon>
        <taxon>Pezizomycotina</taxon>
        <taxon>Sordariomycetes</taxon>
        <taxon>Hypocreomycetidae</taxon>
        <taxon>Hypocreales</taxon>
        <taxon>Nectriaceae</taxon>
        <taxon>Fusarium</taxon>
        <taxon>Fusarium solani species complex</taxon>
    </lineage>
</organism>
<feature type="compositionally biased region" description="Basic and acidic residues" evidence="1">
    <location>
        <begin position="183"/>
        <end position="193"/>
    </location>
</feature>
<dbReference type="EMBL" id="JAPEUR010000430">
    <property type="protein sequence ID" value="KAJ4309503.1"/>
    <property type="molecule type" value="Genomic_DNA"/>
</dbReference>
<keyword evidence="4" id="KW-1185">Reference proteome</keyword>
<dbReference type="AlphaFoldDB" id="A0A9W8W457"/>
<feature type="region of interest" description="Disordered" evidence="1">
    <location>
        <begin position="110"/>
        <end position="193"/>
    </location>
</feature>
<evidence type="ECO:0000313" key="4">
    <source>
        <dbReference type="Proteomes" id="UP001140502"/>
    </source>
</evidence>
<feature type="transmembrane region" description="Helical" evidence="2">
    <location>
        <begin position="201"/>
        <end position="222"/>
    </location>
</feature>
<protein>
    <submittedName>
        <fullName evidence="3">Uncharacterized protein</fullName>
    </submittedName>
</protein>
<name>A0A9W8W457_9HYPO</name>
<accession>A0A9W8W457</accession>
<keyword evidence="2" id="KW-0812">Transmembrane</keyword>
<evidence type="ECO:0000313" key="3">
    <source>
        <dbReference type="EMBL" id="KAJ4309503.1"/>
    </source>
</evidence>
<feature type="compositionally biased region" description="Basic and acidic residues" evidence="1">
    <location>
        <begin position="439"/>
        <end position="456"/>
    </location>
</feature>
<comment type="caution">
    <text evidence="3">The sequence shown here is derived from an EMBL/GenBank/DDBJ whole genome shotgun (WGS) entry which is preliminary data.</text>
</comment>
<keyword evidence="2" id="KW-0472">Membrane</keyword>
<dbReference type="Proteomes" id="UP001140502">
    <property type="component" value="Unassembled WGS sequence"/>
</dbReference>
<feature type="compositionally biased region" description="Low complexity" evidence="1">
    <location>
        <begin position="278"/>
        <end position="289"/>
    </location>
</feature>
<feature type="compositionally biased region" description="Polar residues" evidence="1">
    <location>
        <begin position="129"/>
        <end position="141"/>
    </location>
</feature>
<sequence length="493" mass="53178">MARQVSSRLRKRGCSSGHDWGFIAADVEDPPQCISMCRERFLRELLPKDETFERACEALGDRGEQQHRSFRALYCCDSQLCGVDNLGERGRDRPPDADYVCDAESTHGGRVHCHKAQPADRAEDEAFESVSSTSQAPTSEEATLKKSTASETSTSVSVQSSMPDTTTYSTSSDPSLVTTSEPSSKEQDKKDENGLPLGVKITIAILSVVILAVVIVLAVCLLRRRKARRNDIRRLIKHPTSPPPADSPTPLVSPTLSHTDADGMPLTPPARLRERKFLPALSEPSLSPSSRHRDRSGFPASPLCSPTSSNLTPRHERTPKIYSADQVPPVPMIVMTAPEGGPTRQNDGSTSFSVVTPPASVQKMPLGHGNGSPPRPPRSRDGLFKILVSPGPPPTRALPSTPPNRPSTPTKPLPSPPRKGTAVCPPAQQLTKDVVLSPEARELRDMTESYAKDAGRHSGGSWSGMVGSSLVKGRSASSPVMEEADLERLGGRY</sequence>
<keyword evidence="2" id="KW-1133">Transmembrane helix</keyword>
<proteinExistence type="predicted"/>